<reference evidence="6" key="1">
    <citation type="submission" date="2015-01" db="EMBL/GenBank/DDBJ databases">
        <title>The Genome Sequence of Cladophialophora bantiana CBS 173.52.</title>
        <authorList>
            <consortium name="The Broad Institute Genomics Platform"/>
            <person name="Cuomo C."/>
            <person name="de Hoog S."/>
            <person name="Gorbushina A."/>
            <person name="Stielow B."/>
            <person name="Teixiera M."/>
            <person name="Abouelleil A."/>
            <person name="Chapman S.B."/>
            <person name="Priest M."/>
            <person name="Young S.K."/>
            <person name="Wortman J."/>
            <person name="Nusbaum C."/>
            <person name="Birren B."/>
        </authorList>
    </citation>
    <scope>NUCLEOTIDE SEQUENCE [LARGE SCALE GENOMIC DNA]</scope>
    <source>
        <strain evidence="6">CBS 173.52</strain>
    </source>
</reference>
<keyword evidence="7" id="KW-1185">Reference proteome</keyword>
<dbReference type="OrthoDB" id="2363873at2759"/>
<dbReference type="EC" id="3.1.1.47" evidence="1"/>
<dbReference type="GO" id="GO:0003847">
    <property type="term" value="F:1-alkyl-2-acetylglycerophosphocholine esterase activity"/>
    <property type="evidence" value="ECO:0007669"/>
    <property type="project" value="UniProtKB-EC"/>
</dbReference>
<organism evidence="6 7">
    <name type="scientific">Cladophialophora bantiana (strain ATCC 10958 / CBS 173.52 / CDC B-1940 / NIH 8579)</name>
    <name type="common">Xylohypha bantiana</name>
    <dbReference type="NCBI Taxonomy" id="1442370"/>
    <lineage>
        <taxon>Eukaryota</taxon>
        <taxon>Fungi</taxon>
        <taxon>Dikarya</taxon>
        <taxon>Ascomycota</taxon>
        <taxon>Pezizomycotina</taxon>
        <taxon>Eurotiomycetes</taxon>
        <taxon>Chaetothyriomycetidae</taxon>
        <taxon>Chaetothyriales</taxon>
        <taxon>Herpotrichiellaceae</taxon>
        <taxon>Cladophialophora</taxon>
    </lineage>
</organism>
<evidence type="ECO:0000313" key="6">
    <source>
        <dbReference type="EMBL" id="KIW95537.1"/>
    </source>
</evidence>
<dbReference type="Gene3D" id="3.40.50.1820">
    <property type="entry name" value="alpha/beta hydrolase"/>
    <property type="match status" value="1"/>
</dbReference>
<feature type="chain" id="PRO_5002258431" description="1-alkyl-2-acetylglycerophosphocholine esterase" evidence="5">
    <location>
        <begin position="19"/>
        <end position="376"/>
    </location>
</feature>
<dbReference type="HOGENOM" id="CLU_026278_0_0_1"/>
<feature type="signal peptide" evidence="5">
    <location>
        <begin position="1"/>
        <end position="18"/>
    </location>
</feature>
<dbReference type="GO" id="GO:0016042">
    <property type="term" value="P:lipid catabolic process"/>
    <property type="evidence" value="ECO:0007669"/>
    <property type="project" value="UniProtKB-KW"/>
</dbReference>
<dbReference type="PANTHER" id="PTHR10272:SF14">
    <property type="entry name" value="PAF ACETYLHYDROLASE FAMILY PROTEIN"/>
    <property type="match status" value="1"/>
</dbReference>
<gene>
    <name evidence="6" type="ORF">Z519_04122</name>
</gene>
<dbReference type="SUPFAM" id="SSF53474">
    <property type="entry name" value="alpha/beta-Hydrolases"/>
    <property type="match status" value="1"/>
</dbReference>
<dbReference type="VEuPathDB" id="FungiDB:Z519_04122"/>
<sequence>MIVSFLVFFLSMSLRASCQTVALSPPPVSTNVFITTFPLTDASRVDPFAPGCNQPRRLMLSLFQPTNCTKAHGISYMPPVTAAFHDAMFSPYGIPNGTFEAFRLQTCPLPPKHTDFPVLLFSTGAGTSRLTYSVLCQWVASMGFNVISIDHTYDAPIVEFPDGTVIQGANITLPDDLPHVLSLRVADVMSVLNALSNSTTMEQLDIPSFNTKRVGIFGHSLGGATAANAMLIEPRLAGGLNMDGSVYGQAMNKTNKDPFTIFAAQEHNQSTDATWTAFWQELKGLKLQLQVNNTKHGTFTDYPILASSIGINATVLSPIKELIGTINGLRMMNILRRYVGGFFQETLESQKVKLLEGPSLQFPEVAFVNMSSGRYA</sequence>
<dbReference type="GeneID" id="27697050"/>
<name>A0A0D2GAE6_CLAB1</name>
<accession>A0A0D2GAE6</accession>
<dbReference type="Pfam" id="PF03403">
    <property type="entry name" value="PAF-AH_p_II"/>
    <property type="match status" value="2"/>
</dbReference>
<dbReference type="RefSeq" id="XP_016622206.1">
    <property type="nucleotide sequence ID" value="XM_016761868.1"/>
</dbReference>
<evidence type="ECO:0000256" key="2">
    <source>
        <dbReference type="ARBA" id="ARBA00022801"/>
    </source>
</evidence>
<evidence type="ECO:0000256" key="5">
    <source>
        <dbReference type="SAM" id="SignalP"/>
    </source>
</evidence>
<dbReference type="PANTHER" id="PTHR10272">
    <property type="entry name" value="PLATELET-ACTIVATING FACTOR ACETYLHYDROLASE"/>
    <property type="match status" value="1"/>
</dbReference>
<evidence type="ECO:0000256" key="4">
    <source>
        <dbReference type="ARBA" id="ARBA00023098"/>
    </source>
</evidence>
<dbReference type="InterPro" id="IPR029058">
    <property type="entry name" value="AB_hydrolase_fold"/>
</dbReference>
<keyword evidence="3" id="KW-0442">Lipid degradation</keyword>
<dbReference type="Proteomes" id="UP000053789">
    <property type="component" value="Unassembled WGS sequence"/>
</dbReference>
<keyword evidence="5" id="KW-0732">Signal</keyword>
<evidence type="ECO:0000313" key="7">
    <source>
        <dbReference type="Proteomes" id="UP000053789"/>
    </source>
</evidence>
<evidence type="ECO:0000256" key="1">
    <source>
        <dbReference type="ARBA" id="ARBA00013201"/>
    </source>
</evidence>
<proteinExistence type="predicted"/>
<dbReference type="EMBL" id="KN846984">
    <property type="protein sequence ID" value="KIW95537.1"/>
    <property type="molecule type" value="Genomic_DNA"/>
</dbReference>
<dbReference type="AlphaFoldDB" id="A0A0D2GAE6"/>
<keyword evidence="2" id="KW-0378">Hydrolase</keyword>
<protein>
    <recommendedName>
        <fullName evidence="1">1-alkyl-2-acetylglycerophosphocholine esterase</fullName>
        <ecNumber evidence="1">3.1.1.47</ecNumber>
    </recommendedName>
</protein>
<evidence type="ECO:0000256" key="3">
    <source>
        <dbReference type="ARBA" id="ARBA00022963"/>
    </source>
</evidence>
<keyword evidence="4" id="KW-0443">Lipid metabolism</keyword>